<reference evidence="1 2" key="1">
    <citation type="submission" date="2023-10" db="EMBL/GenBank/DDBJ databases">
        <title>Y20.</title>
        <authorList>
            <person name="Zhang G."/>
            <person name="Ding Y."/>
        </authorList>
    </citation>
    <scope>NUCLEOTIDE SEQUENCE [LARGE SCALE GENOMIC DNA]</scope>
    <source>
        <strain evidence="1 2">Y20</strain>
    </source>
</reference>
<keyword evidence="2" id="KW-1185">Reference proteome</keyword>
<sequence>MTVDLETPAVPELIFMAKGAEVDPTRPIFTGDVFRRRDGSTMWAVLQHPCALRREGSDLLEQILVARVVEVQGHRSSWSKEAYRRMPLPGLQEGHEKHSIDFLALDLLGPDDLLDGCERIAVLSEQGVNLLLQRWVHHNSRVVVKTITFNEQISGPFAEADLQAEWMTDLEGTDSATSAAFHEWIRAGAEGGAGVNRQTLLDDPQTRAGVRRQMRVEIKARLAAE</sequence>
<dbReference type="RefSeq" id="WP_330170727.1">
    <property type="nucleotide sequence ID" value="NZ_CP137080.1"/>
</dbReference>
<accession>A0AAU0MHH0</accession>
<dbReference type="KEGG" id="mliy:RYJ27_13110"/>
<gene>
    <name evidence="1" type="ORF">RYJ27_13110</name>
</gene>
<dbReference type="AlphaFoldDB" id="A0AAU0MHH0"/>
<organism evidence="1 2">
    <name type="scientific">Microbacterium limosum</name>
    <dbReference type="NCBI Taxonomy" id="3079935"/>
    <lineage>
        <taxon>Bacteria</taxon>
        <taxon>Bacillati</taxon>
        <taxon>Actinomycetota</taxon>
        <taxon>Actinomycetes</taxon>
        <taxon>Micrococcales</taxon>
        <taxon>Microbacteriaceae</taxon>
        <taxon>Microbacterium</taxon>
    </lineage>
</organism>
<name>A0AAU0MHH0_9MICO</name>
<evidence type="ECO:0000313" key="2">
    <source>
        <dbReference type="Proteomes" id="UP001329313"/>
    </source>
</evidence>
<evidence type="ECO:0000313" key="1">
    <source>
        <dbReference type="EMBL" id="WOQ69609.1"/>
    </source>
</evidence>
<proteinExistence type="predicted"/>
<dbReference type="EMBL" id="CP137080">
    <property type="protein sequence ID" value="WOQ69609.1"/>
    <property type="molecule type" value="Genomic_DNA"/>
</dbReference>
<dbReference type="Proteomes" id="UP001329313">
    <property type="component" value="Chromosome"/>
</dbReference>
<protein>
    <submittedName>
        <fullName evidence="1">Uncharacterized protein</fullName>
    </submittedName>
</protein>